<organism evidence="1 2">
    <name type="scientific">Alligator mississippiensis</name>
    <name type="common">American alligator</name>
    <dbReference type="NCBI Taxonomy" id="8496"/>
    <lineage>
        <taxon>Eukaryota</taxon>
        <taxon>Metazoa</taxon>
        <taxon>Chordata</taxon>
        <taxon>Craniata</taxon>
        <taxon>Vertebrata</taxon>
        <taxon>Euteleostomi</taxon>
        <taxon>Archelosauria</taxon>
        <taxon>Archosauria</taxon>
        <taxon>Crocodylia</taxon>
        <taxon>Alligatoridae</taxon>
        <taxon>Alligatorinae</taxon>
        <taxon>Alligator</taxon>
    </lineage>
</organism>
<evidence type="ECO:0000313" key="2">
    <source>
        <dbReference type="Proteomes" id="UP000050525"/>
    </source>
</evidence>
<evidence type="ECO:0000313" key="1">
    <source>
        <dbReference type="EMBL" id="KYO47361.1"/>
    </source>
</evidence>
<sequence>MRELLPVQSPGVATRDSYSTQVEFLQDPRMQWPLLTQGTDTEKMKRWFYKYLQQLFLNVERKDVHGQIFLLYSCCQAEMD</sequence>
<dbReference type="Proteomes" id="UP000050525">
    <property type="component" value="Unassembled WGS sequence"/>
</dbReference>
<dbReference type="AlphaFoldDB" id="A0A151PE65"/>
<keyword evidence="2" id="KW-1185">Reference proteome</keyword>
<protein>
    <submittedName>
        <fullName evidence="1">Uncharacterized protein</fullName>
    </submittedName>
</protein>
<accession>A0A151PE65</accession>
<comment type="caution">
    <text evidence="1">The sequence shown here is derived from an EMBL/GenBank/DDBJ whole genome shotgun (WGS) entry which is preliminary data.</text>
</comment>
<reference evidence="1 2" key="1">
    <citation type="journal article" date="2012" name="Genome Biol.">
        <title>Sequencing three crocodilian genomes to illuminate the evolution of archosaurs and amniotes.</title>
        <authorList>
            <person name="St John J.A."/>
            <person name="Braun E.L."/>
            <person name="Isberg S.R."/>
            <person name="Miles L.G."/>
            <person name="Chong A.Y."/>
            <person name="Gongora J."/>
            <person name="Dalzell P."/>
            <person name="Moran C."/>
            <person name="Bed'hom B."/>
            <person name="Abzhanov A."/>
            <person name="Burgess S.C."/>
            <person name="Cooksey A.M."/>
            <person name="Castoe T.A."/>
            <person name="Crawford N.G."/>
            <person name="Densmore L.D."/>
            <person name="Drew J.C."/>
            <person name="Edwards S.V."/>
            <person name="Faircloth B.C."/>
            <person name="Fujita M.K."/>
            <person name="Greenwold M.J."/>
            <person name="Hoffmann F.G."/>
            <person name="Howard J.M."/>
            <person name="Iguchi T."/>
            <person name="Janes D.E."/>
            <person name="Khan S.Y."/>
            <person name="Kohno S."/>
            <person name="de Koning A.J."/>
            <person name="Lance S.L."/>
            <person name="McCarthy F.M."/>
            <person name="McCormack J.E."/>
            <person name="Merchant M.E."/>
            <person name="Peterson D.G."/>
            <person name="Pollock D.D."/>
            <person name="Pourmand N."/>
            <person name="Raney B.J."/>
            <person name="Roessler K.A."/>
            <person name="Sanford J.R."/>
            <person name="Sawyer R.H."/>
            <person name="Schmidt C.J."/>
            <person name="Triplett E.W."/>
            <person name="Tuberville T.D."/>
            <person name="Venegas-Anaya M."/>
            <person name="Howard J.T."/>
            <person name="Jarvis E.D."/>
            <person name="Guillette L.J.Jr."/>
            <person name="Glenn T.C."/>
            <person name="Green R.E."/>
            <person name="Ray D.A."/>
        </authorList>
    </citation>
    <scope>NUCLEOTIDE SEQUENCE [LARGE SCALE GENOMIC DNA]</scope>
    <source>
        <strain evidence="1">KSC_2009_1</strain>
    </source>
</reference>
<dbReference type="EMBL" id="AKHW03000422">
    <property type="protein sequence ID" value="KYO47361.1"/>
    <property type="molecule type" value="Genomic_DNA"/>
</dbReference>
<name>A0A151PE65_ALLMI</name>
<gene>
    <name evidence="1" type="ORF">Y1Q_0001178</name>
</gene>
<proteinExistence type="predicted"/>